<protein>
    <submittedName>
        <fullName evidence="1">Type III restriction-modification system restriction subunit</fullName>
    </submittedName>
</protein>
<dbReference type="InterPro" id="IPR006935">
    <property type="entry name" value="Helicase/UvrB_N"/>
</dbReference>
<dbReference type="GO" id="GO:0003677">
    <property type="term" value="F:DNA binding"/>
    <property type="evidence" value="ECO:0007669"/>
    <property type="project" value="InterPro"/>
</dbReference>
<dbReference type="GO" id="GO:0005524">
    <property type="term" value="F:ATP binding"/>
    <property type="evidence" value="ECO:0007669"/>
    <property type="project" value="InterPro"/>
</dbReference>
<dbReference type="EMBL" id="CP031198">
    <property type="protein sequence ID" value="QCZ52040.1"/>
    <property type="molecule type" value="Genomic_DNA"/>
</dbReference>
<organism evidence="1 2">
    <name type="scientific">Levilactobacillus brevis</name>
    <name type="common">Lactobacillus brevis</name>
    <dbReference type="NCBI Taxonomy" id="1580"/>
    <lineage>
        <taxon>Bacteria</taxon>
        <taxon>Bacillati</taxon>
        <taxon>Bacillota</taxon>
        <taxon>Bacilli</taxon>
        <taxon>Lactobacillales</taxon>
        <taxon>Lactobacillaceae</taxon>
        <taxon>Levilactobacillus</taxon>
    </lineage>
</organism>
<reference evidence="1 2" key="1">
    <citation type="submission" date="2018-07" db="EMBL/GenBank/DDBJ databases">
        <authorList>
            <person name="Feyereisen M."/>
        </authorList>
    </citation>
    <scope>NUCLEOTIDE SEQUENCE [LARGE SCALE GENOMIC DNA]</scope>
    <source>
        <strain evidence="1 2">UCCLBBS449</strain>
    </source>
</reference>
<dbReference type="Proteomes" id="UP000307074">
    <property type="component" value="Chromosome"/>
</dbReference>
<dbReference type="AlphaFoldDB" id="A0A5B7XWX0"/>
<dbReference type="GO" id="GO:0016787">
    <property type="term" value="F:hydrolase activity"/>
    <property type="evidence" value="ECO:0007669"/>
    <property type="project" value="InterPro"/>
</dbReference>
<accession>A0A5B7XWX0</accession>
<dbReference type="Pfam" id="PF04851">
    <property type="entry name" value="ResIII"/>
    <property type="match status" value="1"/>
</dbReference>
<proteinExistence type="predicted"/>
<evidence type="ECO:0000313" key="2">
    <source>
        <dbReference type="Proteomes" id="UP000307074"/>
    </source>
</evidence>
<dbReference type="SUPFAM" id="SSF52540">
    <property type="entry name" value="P-loop containing nucleoside triphosphate hydrolases"/>
    <property type="match status" value="1"/>
</dbReference>
<gene>
    <name evidence="1" type="ORF">UCCLBBS449_0038</name>
</gene>
<name>A0A5B7XWX0_LEVBR</name>
<dbReference type="Gene3D" id="3.40.50.300">
    <property type="entry name" value="P-loop containing nucleotide triphosphate hydrolases"/>
    <property type="match status" value="1"/>
</dbReference>
<dbReference type="REBASE" id="334119">
    <property type="entry name" value="Lbr449ORF37P"/>
</dbReference>
<sequence>MKIRLETLQHQTNAIAAINKAFPGMDVESEDPDANYIYANPLIKYRYNDSSNIDVKMETGTGKTYVYTRMMYELYQKYGLFKFVIAVPSPSIKEGTQSFITSDYAKQYFNEIYENIKIQLNVINAGDFNTRPGRRNFPAQLTEFVETTRQSANQIEVLLINQGMLHSKSMYRDDYDQTLLGGETSPIKAIAATRPIVIMDEPQRFPREKKFYKDGKLQV</sequence>
<dbReference type="InterPro" id="IPR027417">
    <property type="entry name" value="P-loop_NTPase"/>
</dbReference>
<evidence type="ECO:0000313" key="1">
    <source>
        <dbReference type="EMBL" id="QCZ52040.1"/>
    </source>
</evidence>